<dbReference type="Proteomes" id="UP000033580">
    <property type="component" value="Unassembled WGS sequence"/>
</dbReference>
<keyword evidence="3" id="KW-0560">Oxidoreductase</keyword>
<accession>A0A0F3RKK4</accession>
<evidence type="ECO:0000256" key="1">
    <source>
        <dbReference type="ARBA" id="ARBA00007825"/>
    </source>
</evidence>
<comment type="caution">
    <text evidence="5">The sequence shown here is derived from an EMBL/GenBank/DDBJ whole genome shotgun (WGS) entry which is preliminary data.</text>
</comment>
<dbReference type="Pfam" id="PF00775">
    <property type="entry name" value="Dioxygenase_C"/>
    <property type="match status" value="1"/>
</dbReference>
<feature type="domain" description="Intradiol ring-cleavage dioxygenases" evidence="4">
    <location>
        <begin position="80"/>
        <end position="171"/>
    </location>
</feature>
<dbReference type="InterPro" id="IPR050770">
    <property type="entry name" value="Intradiol_RC_Dioxygenase"/>
</dbReference>
<organism evidence="5 6">
    <name type="scientific">Orientia tsutsugamushi str. UT144</name>
    <dbReference type="NCBI Taxonomy" id="1441384"/>
    <lineage>
        <taxon>Bacteria</taxon>
        <taxon>Pseudomonadati</taxon>
        <taxon>Pseudomonadota</taxon>
        <taxon>Alphaproteobacteria</taxon>
        <taxon>Rickettsiales</taxon>
        <taxon>Rickettsiaceae</taxon>
        <taxon>Rickettsieae</taxon>
        <taxon>Orientia</taxon>
    </lineage>
</organism>
<evidence type="ECO:0000256" key="3">
    <source>
        <dbReference type="ARBA" id="ARBA00023002"/>
    </source>
</evidence>
<comment type="similarity">
    <text evidence="1">Belongs to the intradiol ring-cleavage dioxygenase family.</text>
</comment>
<dbReference type="PATRIC" id="fig|1441384.3.peg.2508"/>
<dbReference type="InterPro" id="IPR015889">
    <property type="entry name" value="Intradiol_dOase_core"/>
</dbReference>
<dbReference type="EMBL" id="LAOR01000100">
    <property type="protein sequence ID" value="KJW06642.1"/>
    <property type="molecule type" value="Genomic_DNA"/>
</dbReference>
<dbReference type="AlphaFoldDB" id="A0A0F3RKK4"/>
<dbReference type="GO" id="GO:0008199">
    <property type="term" value="F:ferric iron binding"/>
    <property type="evidence" value="ECO:0007669"/>
    <property type="project" value="InterPro"/>
</dbReference>
<evidence type="ECO:0000256" key="2">
    <source>
        <dbReference type="ARBA" id="ARBA00022964"/>
    </source>
</evidence>
<dbReference type="SUPFAM" id="SSF49482">
    <property type="entry name" value="Aromatic compound dioxygenase"/>
    <property type="match status" value="1"/>
</dbReference>
<proteinExistence type="inferred from homology"/>
<keyword evidence="2 5" id="KW-0223">Dioxygenase</keyword>
<evidence type="ECO:0000313" key="5">
    <source>
        <dbReference type="EMBL" id="KJW06642.1"/>
    </source>
</evidence>
<gene>
    <name evidence="5" type="ORF">OTUT144_1324</name>
</gene>
<dbReference type="PANTHER" id="PTHR33711">
    <property type="entry name" value="DIOXYGENASE, PUTATIVE (AFU_ORTHOLOGUE AFUA_2G02910)-RELATED"/>
    <property type="match status" value="1"/>
</dbReference>
<dbReference type="PANTHER" id="PTHR33711:SF10">
    <property type="entry name" value="INTRADIOL RING-CLEAVAGE DIOXYGENASES DOMAIN-CONTAINING PROTEIN"/>
    <property type="match status" value="1"/>
</dbReference>
<dbReference type="InterPro" id="IPR000627">
    <property type="entry name" value="Intradiol_dOase_C"/>
</dbReference>
<dbReference type="Gene3D" id="2.60.130.10">
    <property type="entry name" value="Aromatic compound dioxygenase"/>
    <property type="match status" value="1"/>
</dbReference>
<sequence>MVKLHILNILNLKWKILILWMFCCLITNNIHANSITIDTNYNNNLNSYIDMSCSNKLKSCQVTKTVTNNYEPKVFNITNNLLRQVGQNPHIKGTIVVIRGTVIDKHCIPVPDTKVYLWQVDGNGKYPYTPLRNAIDQSLISNNLDSTFTGSGITTTNNNGNFYFITIYPAAVHNILPHFNFRAKHTELGSLQTVHIIKNDMRFKISYNDYILCNNIKNYFVVEHVILVMPLSNKLKRHVLYAVTEHNAKICKKES</sequence>
<dbReference type="GO" id="GO:0016702">
    <property type="term" value="F:oxidoreductase activity, acting on single donors with incorporation of molecular oxygen, incorporation of two atoms of oxygen"/>
    <property type="evidence" value="ECO:0007669"/>
    <property type="project" value="InterPro"/>
</dbReference>
<name>A0A0F3RKK4_ORITS</name>
<evidence type="ECO:0000259" key="4">
    <source>
        <dbReference type="Pfam" id="PF00775"/>
    </source>
</evidence>
<protein>
    <submittedName>
        <fullName evidence="5">Dioxygenase family protein</fullName>
    </submittedName>
</protein>
<evidence type="ECO:0000313" key="6">
    <source>
        <dbReference type="Proteomes" id="UP000033580"/>
    </source>
</evidence>
<reference evidence="5 6" key="1">
    <citation type="submission" date="2015-01" db="EMBL/GenBank/DDBJ databases">
        <title>Genome Sequencing of Rickettsiales.</title>
        <authorList>
            <person name="Daugherty S.C."/>
            <person name="Su Q."/>
            <person name="Abolude K."/>
            <person name="Beier-Sexton M."/>
            <person name="Carlyon J.A."/>
            <person name="Carter R."/>
            <person name="Day N.P."/>
            <person name="Dumler S.J."/>
            <person name="Dyachenko V."/>
            <person name="Godinez A."/>
            <person name="Kurtti T.J."/>
            <person name="Lichay M."/>
            <person name="Mullins K.E."/>
            <person name="Ott S."/>
            <person name="Pappas-Brown V."/>
            <person name="Paris D.H."/>
            <person name="Patel P."/>
            <person name="Richards A.L."/>
            <person name="Sadzewicz L."/>
            <person name="Sears K."/>
            <person name="Seidman D."/>
            <person name="Sengamalay N."/>
            <person name="Stenos J."/>
            <person name="Tallon L.J."/>
            <person name="Vincent G."/>
            <person name="Fraser C.M."/>
            <person name="Munderloh U."/>
            <person name="Dunning-Hotopp J.C."/>
        </authorList>
    </citation>
    <scope>NUCLEOTIDE SEQUENCE [LARGE SCALE GENOMIC DNA]</scope>
    <source>
        <strain evidence="5 6">UT144</strain>
    </source>
</reference>